<comment type="caution">
    <text evidence="2">The sequence shown here is derived from an EMBL/GenBank/DDBJ whole genome shotgun (WGS) entry which is preliminary data.</text>
</comment>
<evidence type="ECO:0000313" key="2">
    <source>
        <dbReference type="EMBL" id="GFY76080.1"/>
    </source>
</evidence>
<gene>
    <name evidence="2" type="ORF">TNIN_71291</name>
</gene>
<reference evidence="2" key="1">
    <citation type="submission" date="2020-08" db="EMBL/GenBank/DDBJ databases">
        <title>Multicomponent nature underlies the extraordinary mechanical properties of spider dragline silk.</title>
        <authorList>
            <person name="Kono N."/>
            <person name="Nakamura H."/>
            <person name="Mori M."/>
            <person name="Yoshida Y."/>
            <person name="Ohtoshi R."/>
            <person name="Malay A.D."/>
            <person name="Moran D.A.P."/>
            <person name="Tomita M."/>
            <person name="Numata K."/>
            <person name="Arakawa K."/>
        </authorList>
    </citation>
    <scope>NUCLEOTIDE SEQUENCE</scope>
</reference>
<name>A0A8X6YS81_9ARAC</name>
<sequence>MSLFPPQQDRTKIKVLFPRTAQETNPEQRTVRPHSFSNRFGENRTQRRQMFVLQSIMEGTLRVPALPMMFSEVNSTLAVPWSANEKREILRKEDTVIYV</sequence>
<protein>
    <submittedName>
        <fullName evidence="2">Uncharacterized protein</fullName>
    </submittedName>
</protein>
<dbReference type="AlphaFoldDB" id="A0A8X6YS81"/>
<organism evidence="2 3">
    <name type="scientific">Trichonephila inaurata madagascariensis</name>
    <dbReference type="NCBI Taxonomy" id="2747483"/>
    <lineage>
        <taxon>Eukaryota</taxon>
        <taxon>Metazoa</taxon>
        <taxon>Ecdysozoa</taxon>
        <taxon>Arthropoda</taxon>
        <taxon>Chelicerata</taxon>
        <taxon>Arachnida</taxon>
        <taxon>Araneae</taxon>
        <taxon>Araneomorphae</taxon>
        <taxon>Entelegynae</taxon>
        <taxon>Araneoidea</taxon>
        <taxon>Nephilidae</taxon>
        <taxon>Trichonephila</taxon>
        <taxon>Trichonephila inaurata</taxon>
    </lineage>
</organism>
<dbReference type="Proteomes" id="UP000886998">
    <property type="component" value="Unassembled WGS sequence"/>
</dbReference>
<dbReference type="EMBL" id="BMAV01021757">
    <property type="protein sequence ID" value="GFY76080.1"/>
    <property type="molecule type" value="Genomic_DNA"/>
</dbReference>
<feature type="region of interest" description="Disordered" evidence="1">
    <location>
        <begin position="14"/>
        <end position="41"/>
    </location>
</feature>
<accession>A0A8X6YS81</accession>
<proteinExistence type="predicted"/>
<keyword evidence="3" id="KW-1185">Reference proteome</keyword>
<evidence type="ECO:0000256" key="1">
    <source>
        <dbReference type="SAM" id="MobiDB-lite"/>
    </source>
</evidence>
<evidence type="ECO:0000313" key="3">
    <source>
        <dbReference type="Proteomes" id="UP000886998"/>
    </source>
</evidence>